<proteinExistence type="predicted"/>
<accession>A0A6J4URU9</accession>
<dbReference type="AlphaFoldDB" id="A0A6J4URU9"/>
<sequence>MSQRLTGVPSVAQFDPEPAYDPGLVERVIAYLQTRDSRLFPFVQGFDDDQMKAFVHDLRVGLSDLTESGAKRGTSASGFIVSDRRLHEIVNEWAGAGGRWPAGSDPRDPFTALTAAEPDPDEAPDVDTTSAIDPSQPLPRSR</sequence>
<protein>
    <submittedName>
        <fullName evidence="2">Uncharacterized protein</fullName>
    </submittedName>
</protein>
<evidence type="ECO:0000313" key="2">
    <source>
        <dbReference type="EMBL" id="CAA9554515.1"/>
    </source>
</evidence>
<reference evidence="2" key="1">
    <citation type="submission" date="2020-02" db="EMBL/GenBank/DDBJ databases">
        <authorList>
            <person name="Meier V. D."/>
        </authorList>
    </citation>
    <scope>NUCLEOTIDE SEQUENCE</scope>
    <source>
        <strain evidence="2">AVDCRST_MAG43</strain>
    </source>
</reference>
<feature type="region of interest" description="Disordered" evidence="1">
    <location>
        <begin position="95"/>
        <end position="142"/>
    </location>
</feature>
<gene>
    <name evidence="2" type="ORF">AVDCRST_MAG43-1349</name>
</gene>
<dbReference type="EMBL" id="CADCWI010000069">
    <property type="protein sequence ID" value="CAA9554515.1"/>
    <property type="molecule type" value="Genomic_DNA"/>
</dbReference>
<name>A0A6J4URU9_9BACT</name>
<evidence type="ECO:0000256" key="1">
    <source>
        <dbReference type="SAM" id="MobiDB-lite"/>
    </source>
</evidence>
<organism evidence="2">
    <name type="scientific">uncultured Thermomicrobiales bacterium</name>
    <dbReference type="NCBI Taxonomy" id="1645740"/>
    <lineage>
        <taxon>Bacteria</taxon>
        <taxon>Pseudomonadati</taxon>
        <taxon>Thermomicrobiota</taxon>
        <taxon>Thermomicrobia</taxon>
        <taxon>Thermomicrobiales</taxon>
        <taxon>environmental samples</taxon>
    </lineage>
</organism>